<evidence type="ECO:0000313" key="2">
    <source>
        <dbReference type="EMBL" id="KAK7432036.1"/>
    </source>
</evidence>
<gene>
    <name evidence="2" type="ORF">QQZ08_001326</name>
</gene>
<proteinExistence type="predicted"/>
<name>A0ABR1IFS7_9HYPO</name>
<feature type="region of interest" description="Disordered" evidence="1">
    <location>
        <begin position="1"/>
        <end position="79"/>
    </location>
</feature>
<reference evidence="2 3" key="1">
    <citation type="journal article" date="2025" name="Microbiol. Resour. Announc.">
        <title>Draft genome sequences for Neonectria magnoliae and Neonectria punicea, canker pathogens of Liriodendron tulipifera and Acer saccharum in West Virginia.</title>
        <authorList>
            <person name="Petronek H.M."/>
            <person name="Kasson M.T."/>
            <person name="Metheny A.M."/>
            <person name="Stauder C.M."/>
            <person name="Lovett B."/>
            <person name="Lynch S.C."/>
            <person name="Garnas J.R."/>
            <person name="Kasson L.R."/>
            <person name="Stajich J.E."/>
        </authorList>
    </citation>
    <scope>NUCLEOTIDE SEQUENCE [LARGE SCALE GENOMIC DNA]</scope>
    <source>
        <strain evidence="2 3">NRRL 64651</strain>
    </source>
</reference>
<evidence type="ECO:0000313" key="3">
    <source>
        <dbReference type="Proteomes" id="UP001498421"/>
    </source>
</evidence>
<evidence type="ECO:0000256" key="1">
    <source>
        <dbReference type="SAM" id="MobiDB-lite"/>
    </source>
</evidence>
<organism evidence="2 3">
    <name type="scientific">Neonectria magnoliae</name>
    <dbReference type="NCBI Taxonomy" id="2732573"/>
    <lineage>
        <taxon>Eukaryota</taxon>
        <taxon>Fungi</taxon>
        <taxon>Dikarya</taxon>
        <taxon>Ascomycota</taxon>
        <taxon>Pezizomycotina</taxon>
        <taxon>Sordariomycetes</taxon>
        <taxon>Hypocreomycetidae</taxon>
        <taxon>Hypocreales</taxon>
        <taxon>Nectriaceae</taxon>
        <taxon>Neonectria</taxon>
    </lineage>
</organism>
<accession>A0ABR1IFS7</accession>
<comment type="caution">
    <text evidence="2">The sequence shown here is derived from an EMBL/GenBank/DDBJ whole genome shotgun (WGS) entry which is preliminary data.</text>
</comment>
<keyword evidence="3" id="KW-1185">Reference proteome</keyword>
<feature type="compositionally biased region" description="Low complexity" evidence="1">
    <location>
        <begin position="30"/>
        <end position="39"/>
    </location>
</feature>
<sequence>MATRNPAQVVASIETDVEASSSRPNDADLPVTPAVAQALPVPPSPPPTFRRRVPNAPAGVRRSRSLSTTRESPGAKRRRLEKEYFKDEFEDISRVLQELRDLKKRTPEPEDTWDDVLAAAVAAVKAESEFSEALCQRRWSRPRTKLEPGARDIETALRDAEWRFILTPGRLAKFATGIIPPGNAVKWNKLGNNVGAKKKMLFKMLGDMNEVIERVEGT</sequence>
<protein>
    <submittedName>
        <fullName evidence="2">Uncharacterized protein</fullName>
    </submittedName>
</protein>
<dbReference type="EMBL" id="JAZAVK010000007">
    <property type="protein sequence ID" value="KAK7432036.1"/>
    <property type="molecule type" value="Genomic_DNA"/>
</dbReference>
<dbReference type="Proteomes" id="UP001498421">
    <property type="component" value="Unassembled WGS sequence"/>
</dbReference>